<sequence>REAAIPTVTLILGANLLKGLKGTSTPVWSIVGIIAVRYIFLPILGVIVVQGAIKLGLVQADPLYQFVLLLQYALPPAMNIGTMAQLFGSGESECSVIMLWSYAMASIAVTLWSTLFMWLVI</sequence>
<dbReference type="STRING" id="57577.A0A2K3MNT5"/>
<comment type="function">
    <text evidence="8">Involved in cellular auxin homeostasis by regulating auxin metabolism. Regulates intracellular auxin accumulation at the endoplasmic reticulum and thus auxin availability for nuclear auxin signaling.</text>
</comment>
<evidence type="ECO:0000256" key="6">
    <source>
        <dbReference type="ARBA" id="ARBA00023136"/>
    </source>
</evidence>
<feature type="non-terminal residue" evidence="11">
    <location>
        <position position="1"/>
    </location>
</feature>
<keyword evidence="3 10" id="KW-0812">Transmembrane</keyword>
<name>A0A2K3MNT5_TRIPR</name>
<organism evidence="11 12">
    <name type="scientific">Trifolium pratense</name>
    <name type="common">Red clover</name>
    <dbReference type="NCBI Taxonomy" id="57577"/>
    <lineage>
        <taxon>Eukaryota</taxon>
        <taxon>Viridiplantae</taxon>
        <taxon>Streptophyta</taxon>
        <taxon>Embryophyta</taxon>
        <taxon>Tracheophyta</taxon>
        <taxon>Spermatophyta</taxon>
        <taxon>Magnoliopsida</taxon>
        <taxon>eudicotyledons</taxon>
        <taxon>Gunneridae</taxon>
        <taxon>Pentapetalae</taxon>
        <taxon>rosids</taxon>
        <taxon>fabids</taxon>
        <taxon>Fabales</taxon>
        <taxon>Fabaceae</taxon>
        <taxon>Papilionoideae</taxon>
        <taxon>50 kb inversion clade</taxon>
        <taxon>NPAAA clade</taxon>
        <taxon>Hologalegina</taxon>
        <taxon>IRL clade</taxon>
        <taxon>Trifolieae</taxon>
        <taxon>Trifolium</taxon>
    </lineage>
</organism>
<proteinExistence type="inferred from homology"/>
<comment type="subcellular location">
    <subcellularLocation>
        <location evidence="1">Endoplasmic reticulum membrane</location>
        <topology evidence="1">Multi-pass membrane protein</topology>
    </subcellularLocation>
</comment>
<accession>A0A2K3MNT5</accession>
<dbReference type="PANTHER" id="PTHR31651:SF33">
    <property type="entry name" value="PROTEIN PIN-LIKES 1"/>
    <property type="match status" value="1"/>
</dbReference>
<keyword evidence="5 10" id="KW-1133">Transmembrane helix</keyword>
<feature type="transmembrane region" description="Helical" evidence="10">
    <location>
        <begin position="63"/>
        <end position="87"/>
    </location>
</feature>
<dbReference type="Proteomes" id="UP000236291">
    <property type="component" value="Unassembled WGS sequence"/>
</dbReference>
<dbReference type="GO" id="GO:0005789">
    <property type="term" value="C:endoplasmic reticulum membrane"/>
    <property type="evidence" value="ECO:0007669"/>
    <property type="project" value="UniProtKB-SubCell"/>
</dbReference>
<dbReference type="EMBL" id="ASHM01010537">
    <property type="protein sequence ID" value="PNX92379.1"/>
    <property type="molecule type" value="Genomic_DNA"/>
</dbReference>
<evidence type="ECO:0000256" key="4">
    <source>
        <dbReference type="ARBA" id="ARBA00022824"/>
    </source>
</evidence>
<keyword evidence="6 10" id="KW-0472">Membrane</keyword>
<evidence type="ECO:0000256" key="2">
    <source>
        <dbReference type="ARBA" id="ARBA00022448"/>
    </source>
</evidence>
<evidence type="ECO:0000256" key="10">
    <source>
        <dbReference type="SAM" id="Phobius"/>
    </source>
</evidence>
<reference evidence="11 12" key="1">
    <citation type="journal article" date="2014" name="Am. J. Bot.">
        <title>Genome assembly and annotation for red clover (Trifolium pratense; Fabaceae).</title>
        <authorList>
            <person name="Istvanek J."/>
            <person name="Jaros M."/>
            <person name="Krenek A."/>
            <person name="Repkova J."/>
        </authorList>
    </citation>
    <scope>NUCLEOTIDE SEQUENCE [LARGE SCALE GENOMIC DNA]</scope>
    <source>
        <strain evidence="12">cv. Tatra</strain>
        <tissue evidence="11">Young leaves</tissue>
    </source>
</reference>
<dbReference type="AlphaFoldDB" id="A0A2K3MNT5"/>
<dbReference type="GO" id="GO:0080162">
    <property type="term" value="P:endoplasmic reticulum to cytosol auxin transport"/>
    <property type="evidence" value="ECO:0007669"/>
    <property type="project" value="InterPro"/>
</dbReference>
<evidence type="ECO:0000256" key="5">
    <source>
        <dbReference type="ARBA" id="ARBA00022989"/>
    </source>
</evidence>
<evidence type="ECO:0000256" key="8">
    <source>
        <dbReference type="ARBA" id="ARBA00025100"/>
    </source>
</evidence>
<dbReference type="Pfam" id="PF03547">
    <property type="entry name" value="Mem_trans"/>
    <property type="match status" value="1"/>
</dbReference>
<evidence type="ECO:0000313" key="12">
    <source>
        <dbReference type="Proteomes" id="UP000236291"/>
    </source>
</evidence>
<reference evidence="11 12" key="2">
    <citation type="journal article" date="2017" name="Front. Plant Sci.">
        <title>Gene Classification and Mining of Molecular Markers Useful in Red Clover (Trifolium pratense) Breeding.</title>
        <authorList>
            <person name="Istvanek J."/>
            <person name="Dluhosova J."/>
            <person name="Dluhos P."/>
            <person name="Patkova L."/>
            <person name="Nedelnik J."/>
            <person name="Repkova J."/>
        </authorList>
    </citation>
    <scope>NUCLEOTIDE SEQUENCE [LARGE SCALE GENOMIC DNA]</scope>
    <source>
        <strain evidence="12">cv. Tatra</strain>
        <tissue evidence="11">Young leaves</tissue>
    </source>
</reference>
<dbReference type="PANTHER" id="PTHR31651">
    <property type="match status" value="1"/>
</dbReference>
<feature type="transmembrane region" description="Helical" evidence="10">
    <location>
        <begin position="27"/>
        <end position="51"/>
    </location>
</feature>
<dbReference type="GO" id="GO:0009734">
    <property type="term" value="P:auxin-activated signaling pathway"/>
    <property type="evidence" value="ECO:0007669"/>
    <property type="project" value="UniProtKB-KW"/>
</dbReference>
<dbReference type="ExpressionAtlas" id="A0A2K3MNT5">
    <property type="expression patterns" value="baseline"/>
</dbReference>
<evidence type="ECO:0000256" key="9">
    <source>
        <dbReference type="ARBA" id="ARBA00025752"/>
    </source>
</evidence>
<evidence type="ECO:0000256" key="7">
    <source>
        <dbReference type="ARBA" id="ARBA00023294"/>
    </source>
</evidence>
<gene>
    <name evidence="11" type="ORF">L195_g015514</name>
</gene>
<dbReference type="InterPro" id="IPR045033">
    <property type="entry name" value="PILS1/3/4/5/7"/>
</dbReference>
<evidence type="ECO:0000256" key="3">
    <source>
        <dbReference type="ARBA" id="ARBA00022692"/>
    </source>
</evidence>
<comment type="similarity">
    <text evidence="9">Belongs to the auxin efflux carrier (TC 2.A.69.2) family.</text>
</comment>
<evidence type="ECO:0000313" key="11">
    <source>
        <dbReference type="EMBL" id="PNX92379.1"/>
    </source>
</evidence>
<dbReference type="InterPro" id="IPR004776">
    <property type="entry name" value="Mem_transp_PIN-like"/>
</dbReference>
<comment type="caution">
    <text evidence="11">The sequence shown here is derived from an EMBL/GenBank/DDBJ whole genome shotgun (WGS) entry which is preliminary data.</text>
</comment>
<evidence type="ECO:0000256" key="1">
    <source>
        <dbReference type="ARBA" id="ARBA00004477"/>
    </source>
</evidence>
<keyword evidence="7" id="KW-0927">Auxin signaling pathway</keyword>
<keyword evidence="4" id="KW-0256">Endoplasmic reticulum</keyword>
<keyword evidence="2" id="KW-0813">Transport</keyword>
<feature type="transmembrane region" description="Helical" evidence="10">
    <location>
        <begin position="99"/>
        <end position="120"/>
    </location>
</feature>
<protein>
    <submittedName>
        <fullName evidence="11">Auxin efflux carrier protein</fullName>
    </submittedName>
</protein>